<accession>A0AAV4GDA5</accession>
<dbReference type="GO" id="GO:0008519">
    <property type="term" value="F:ammonium channel activity"/>
    <property type="evidence" value="ECO:0007669"/>
    <property type="project" value="InterPro"/>
</dbReference>
<dbReference type="GO" id="GO:0097272">
    <property type="term" value="P:ammonium homeostasis"/>
    <property type="evidence" value="ECO:0007669"/>
    <property type="project" value="TreeGrafter"/>
</dbReference>
<feature type="transmembrane region" description="Helical" evidence="7">
    <location>
        <begin position="121"/>
        <end position="142"/>
    </location>
</feature>
<feature type="transmembrane region" description="Helical" evidence="7">
    <location>
        <begin position="67"/>
        <end position="87"/>
    </location>
</feature>
<feature type="domain" description="Ammonium transporter AmtB-like" evidence="8">
    <location>
        <begin position="1"/>
        <end position="154"/>
    </location>
</feature>
<keyword evidence="10" id="KW-1185">Reference proteome</keyword>
<feature type="compositionally biased region" description="Acidic residues" evidence="6">
    <location>
        <begin position="157"/>
        <end position="167"/>
    </location>
</feature>
<evidence type="ECO:0000313" key="10">
    <source>
        <dbReference type="Proteomes" id="UP000762676"/>
    </source>
</evidence>
<dbReference type="InterPro" id="IPR002229">
    <property type="entry name" value="RhesusRHD"/>
</dbReference>
<dbReference type="Pfam" id="PF00909">
    <property type="entry name" value="Ammonium_transp"/>
    <property type="match status" value="1"/>
</dbReference>
<protein>
    <submittedName>
        <fullName evidence="9">Ammonium transporter Rh type C</fullName>
    </submittedName>
</protein>
<comment type="subcellular location">
    <subcellularLocation>
        <location evidence="1">Membrane</location>
        <topology evidence="1">Multi-pass membrane protein</topology>
    </subcellularLocation>
</comment>
<evidence type="ECO:0000256" key="1">
    <source>
        <dbReference type="ARBA" id="ARBA00004141"/>
    </source>
</evidence>
<evidence type="ECO:0000256" key="5">
    <source>
        <dbReference type="ARBA" id="ARBA00023136"/>
    </source>
</evidence>
<organism evidence="9 10">
    <name type="scientific">Elysia marginata</name>
    <dbReference type="NCBI Taxonomy" id="1093978"/>
    <lineage>
        <taxon>Eukaryota</taxon>
        <taxon>Metazoa</taxon>
        <taxon>Spiralia</taxon>
        <taxon>Lophotrochozoa</taxon>
        <taxon>Mollusca</taxon>
        <taxon>Gastropoda</taxon>
        <taxon>Heterobranchia</taxon>
        <taxon>Euthyneura</taxon>
        <taxon>Panpulmonata</taxon>
        <taxon>Sacoglossa</taxon>
        <taxon>Placobranchoidea</taxon>
        <taxon>Plakobranchidae</taxon>
        <taxon>Elysia</taxon>
    </lineage>
</organism>
<gene>
    <name evidence="9" type="ORF">ElyMa_005981000</name>
</gene>
<name>A0AAV4GDA5_9GAST</name>
<dbReference type="PANTHER" id="PTHR11730">
    <property type="entry name" value="AMMONIUM TRANSPORTER"/>
    <property type="match status" value="1"/>
</dbReference>
<sequence>MVHIQNATLAGGVAVGAAASMPMEPYGAMLVGCVAGAISVVGYKIITPKMSQALKIHDTCGVHNLHGMPGVLAAVVAACLAAVSKYWDTEDRAAIFPETFSEDELAGGKGRSAAEQGGYQFLAAIITFGFAIISGTFTGFILKLPIWDEPREDNLFEDADNWDIPEETTEHAQNGPTEKYKSVNSESPM</sequence>
<feature type="compositionally biased region" description="Polar residues" evidence="6">
    <location>
        <begin position="171"/>
        <end position="189"/>
    </location>
</feature>
<dbReference type="SUPFAM" id="SSF111352">
    <property type="entry name" value="Ammonium transporter"/>
    <property type="match status" value="1"/>
</dbReference>
<feature type="transmembrane region" description="Helical" evidence="7">
    <location>
        <begin position="26"/>
        <end position="46"/>
    </location>
</feature>
<evidence type="ECO:0000256" key="3">
    <source>
        <dbReference type="ARBA" id="ARBA00022692"/>
    </source>
</evidence>
<evidence type="ECO:0000259" key="8">
    <source>
        <dbReference type="Pfam" id="PF00909"/>
    </source>
</evidence>
<comment type="caution">
    <text evidence="9">The sequence shown here is derived from an EMBL/GenBank/DDBJ whole genome shotgun (WGS) entry which is preliminary data.</text>
</comment>
<dbReference type="PANTHER" id="PTHR11730:SF60">
    <property type="entry name" value="RH50, ISOFORM D"/>
    <property type="match status" value="1"/>
</dbReference>
<dbReference type="AlphaFoldDB" id="A0AAV4GDA5"/>
<keyword evidence="4 7" id="KW-1133">Transmembrane helix</keyword>
<evidence type="ECO:0000256" key="4">
    <source>
        <dbReference type="ARBA" id="ARBA00022989"/>
    </source>
</evidence>
<evidence type="ECO:0000313" key="9">
    <source>
        <dbReference type="EMBL" id="GFR83667.1"/>
    </source>
</evidence>
<dbReference type="InterPro" id="IPR024041">
    <property type="entry name" value="NH4_transpt_AmtB-like_dom"/>
</dbReference>
<dbReference type="Proteomes" id="UP000762676">
    <property type="component" value="Unassembled WGS sequence"/>
</dbReference>
<dbReference type="EMBL" id="BMAT01012022">
    <property type="protein sequence ID" value="GFR83667.1"/>
    <property type="molecule type" value="Genomic_DNA"/>
</dbReference>
<keyword evidence="5 7" id="KW-0472">Membrane</keyword>
<dbReference type="InterPro" id="IPR029020">
    <property type="entry name" value="Ammonium/urea_transptr"/>
</dbReference>
<evidence type="ECO:0000256" key="6">
    <source>
        <dbReference type="SAM" id="MobiDB-lite"/>
    </source>
</evidence>
<reference evidence="9 10" key="1">
    <citation type="journal article" date="2021" name="Elife">
        <title>Chloroplast acquisition without the gene transfer in kleptoplastic sea slugs, Plakobranchus ocellatus.</title>
        <authorList>
            <person name="Maeda T."/>
            <person name="Takahashi S."/>
            <person name="Yoshida T."/>
            <person name="Shimamura S."/>
            <person name="Takaki Y."/>
            <person name="Nagai Y."/>
            <person name="Toyoda A."/>
            <person name="Suzuki Y."/>
            <person name="Arimoto A."/>
            <person name="Ishii H."/>
            <person name="Satoh N."/>
            <person name="Nishiyama T."/>
            <person name="Hasebe M."/>
            <person name="Maruyama T."/>
            <person name="Minagawa J."/>
            <person name="Obokata J."/>
            <person name="Shigenobu S."/>
        </authorList>
    </citation>
    <scope>NUCLEOTIDE SEQUENCE [LARGE SCALE GENOMIC DNA]</scope>
</reference>
<keyword evidence="3 7" id="KW-0812">Transmembrane</keyword>
<proteinExistence type="inferred from homology"/>
<evidence type="ECO:0000256" key="7">
    <source>
        <dbReference type="SAM" id="Phobius"/>
    </source>
</evidence>
<dbReference type="GO" id="GO:0005886">
    <property type="term" value="C:plasma membrane"/>
    <property type="evidence" value="ECO:0007669"/>
    <property type="project" value="InterPro"/>
</dbReference>
<evidence type="ECO:0000256" key="2">
    <source>
        <dbReference type="ARBA" id="ARBA00011036"/>
    </source>
</evidence>
<dbReference type="PRINTS" id="PR00342">
    <property type="entry name" value="RHESUSRHD"/>
</dbReference>
<feature type="region of interest" description="Disordered" evidence="6">
    <location>
        <begin position="157"/>
        <end position="189"/>
    </location>
</feature>
<comment type="similarity">
    <text evidence="2">Belongs to the ammonium transporter (TC 2.A.49) family. Rh subfamily.</text>
</comment>
<dbReference type="Gene3D" id="1.10.3430.10">
    <property type="entry name" value="Ammonium transporter AmtB like domains"/>
    <property type="match status" value="1"/>
</dbReference>